<dbReference type="InterPro" id="IPR001753">
    <property type="entry name" value="Enoyl-CoA_hydra/iso"/>
</dbReference>
<comment type="similarity">
    <text evidence="1">Belongs to the enoyl-CoA hydratase/isomerase family.</text>
</comment>
<dbReference type="InterPro" id="IPR029045">
    <property type="entry name" value="ClpP/crotonase-like_dom_sf"/>
</dbReference>
<dbReference type="Proteomes" id="UP000197174">
    <property type="component" value="Unassembled WGS sequence"/>
</dbReference>
<dbReference type="Gene3D" id="3.90.226.10">
    <property type="entry name" value="2-enoyl-CoA Hydratase, Chain A, domain 1"/>
    <property type="match status" value="1"/>
</dbReference>
<keyword evidence="3" id="KW-1185">Reference proteome</keyword>
<dbReference type="PANTHER" id="PTHR42964:SF1">
    <property type="entry name" value="POLYKETIDE BIOSYNTHESIS ENOYL-COA HYDRATASE PKSH-RELATED"/>
    <property type="match status" value="1"/>
</dbReference>
<evidence type="ECO:0000313" key="3">
    <source>
        <dbReference type="Proteomes" id="UP000197174"/>
    </source>
</evidence>
<accession>A0A246RTL0</accession>
<dbReference type="Pfam" id="PF00378">
    <property type="entry name" value="ECH_1"/>
    <property type="match status" value="1"/>
</dbReference>
<sequence>MFIPTGLYDTAVTITLTHGHDGRLARVRYDNAARGNCFDTTTLHRLVDTLETAAADGTCAVIRLDMAGRHFCAGWDTSSFTALAGATREEVAADLRASDTAVARIRRLPVPVVAAVRGRIIGFGVGLLSAVHLPVAAADARLSLPEARYGFAPAGVGHTIARSVPRPHAYHLLTGVAEATAGQLRDWGLVARVVPDDELDAAVDDLVDALLAVPGATLRAVVGVVESSLATGTADQAYDISARTIVAGPATRGTTG</sequence>
<dbReference type="PANTHER" id="PTHR42964">
    <property type="entry name" value="ENOYL-COA HYDRATASE"/>
    <property type="match status" value="1"/>
</dbReference>
<dbReference type="GO" id="GO:0003824">
    <property type="term" value="F:catalytic activity"/>
    <property type="evidence" value="ECO:0007669"/>
    <property type="project" value="UniProtKB-ARBA"/>
</dbReference>
<name>A0A246RTL0_9ACTN</name>
<dbReference type="EMBL" id="MZMV01000006">
    <property type="protein sequence ID" value="OWV11169.1"/>
    <property type="molecule type" value="Genomic_DNA"/>
</dbReference>
<dbReference type="InterPro" id="IPR051683">
    <property type="entry name" value="Enoyl-CoA_Hydratase/Isomerase"/>
</dbReference>
<dbReference type="SUPFAM" id="SSF52096">
    <property type="entry name" value="ClpP/crotonase"/>
    <property type="match status" value="1"/>
</dbReference>
<gene>
    <name evidence="2" type="ORF">B5D80_05485</name>
</gene>
<dbReference type="CDD" id="cd06558">
    <property type="entry name" value="crotonase-like"/>
    <property type="match status" value="1"/>
</dbReference>
<organism evidence="2 3">
    <name type="scientific">Micromonospora wenchangensis</name>
    <dbReference type="NCBI Taxonomy" id="1185415"/>
    <lineage>
        <taxon>Bacteria</taxon>
        <taxon>Bacillati</taxon>
        <taxon>Actinomycetota</taxon>
        <taxon>Actinomycetes</taxon>
        <taxon>Micromonosporales</taxon>
        <taxon>Micromonosporaceae</taxon>
        <taxon>Micromonospora</taxon>
    </lineage>
</organism>
<reference evidence="2 3" key="1">
    <citation type="submission" date="2017-03" db="EMBL/GenBank/DDBJ databases">
        <title>Whole genome sequence of Micromonospora wenchangensis, isolated from mangrove soil.</title>
        <authorList>
            <person name="Yang H."/>
        </authorList>
    </citation>
    <scope>NUCLEOTIDE SEQUENCE [LARGE SCALE GENOMIC DNA]</scope>
    <source>
        <strain evidence="2 3">CCTCC AA 2012002</strain>
    </source>
</reference>
<evidence type="ECO:0008006" key="4">
    <source>
        <dbReference type="Google" id="ProtNLM"/>
    </source>
</evidence>
<protein>
    <recommendedName>
        <fullName evidence="4">Enoyl-CoA hydratase</fullName>
    </recommendedName>
</protein>
<proteinExistence type="inferred from homology"/>
<evidence type="ECO:0000313" key="2">
    <source>
        <dbReference type="EMBL" id="OWV11169.1"/>
    </source>
</evidence>
<dbReference type="AlphaFoldDB" id="A0A246RTL0"/>
<evidence type="ECO:0000256" key="1">
    <source>
        <dbReference type="ARBA" id="ARBA00005254"/>
    </source>
</evidence>
<comment type="caution">
    <text evidence="2">The sequence shown here is derived from an EMBL/GenBank/DDBJ whole genome shotgun (WGS) entry which is preliminary data.</text>
</comment>